<accession>A0A2T7NSB9</accession>
<dbReference type="Proteomes" id="UP000245119">
    <property type="component" value="Linkage Group LG9"/>
</dbReference>
<gene>
    <name evidence="2" type="ORF">C0Q70_14511</name>
</gene>
<name>A0A2T7NSB9_POMCA</name>
<dbReference type="PROSITE" id="PS50181">
    <property type="entry name" value="FBOX"/>
    <property type="match status" value="1"/>
</dbReference>
<comment type="caution">
    <text evidence="2">The sequence shown here is derived from an EMBL/GenBank/DDBJ whole genome shotgun (WGS) entry which is preliminary data.</text>
</comment>
<dbReference type="GO" id="GO:0031398">
    <property type="term" value="P:positive regulation of protein ubiquitination"/>
    <property type="evidence" value="ECO:0007669"/>
    <property type="project" value="TreeGrafter"/>
</dbReference>
<dbReference type="PANTHER" id="PTHR20933:SF3">
    <property type="entry name" value="F-BOX ONLY PROTEIN 33"/>
    <property type="match status" value="1"/>
</dbReference>
<dbReference type="InterPro" id="IPR032675">
    <property type="entry name" value="LRR_dom_sf"/>
</dbReference>
<feature type="domain" description="F-box" evidence="1">
    <location>
        <begin position="19"/>
        <end position="65"/>
    </location>
</feature>
<dbReference type="FunFam" id="1.20.1280.50:FF:000005">
    <property type="entry name" value="F-box/LRR-repeat protein 3 isoform X1"/>
    <property type="match status" value="1"/>
</dbReference>
<dbReference type="InterPro" id="IPR036047">
    <property type="entry name" value="F-box-like_dom_sf"/>
</dbReference>
<reference evidence="2 3" key="1">
    <citation type="submission" date="2018-04" db="EMBL/GenBank/DDBJ databases">
        <title>The genome of golden apple snail Pomacea canaliculata provides insight into stress tolerance and invasive adaptation.</title>
        <authorList>
            <person name="Liu C."/>
            <person name="Liu B."/>
            <person name="Ren Y."/>
            <person name="Zhang Y."/>
            <person name="Wang H."/>
            <person name="Li S."/>
            <person name="Jiang F."/>
            <person name="Yin L."/>
            <person name="Zhang G."/>
            <person name="Qian W."/>
            <person name="Fan W."/>
        </authorList>
    </citation>
    <scope>NUCLEOTIDE SEQUENCE [LARGE SCALE GENOMIC DNA]</scope>
    <source>
        <strain evidence="2">SZHN2017</strain>
        <tissue evidence="2">Muscle</tissue>
    </source>
</reference>
<evidence type="ECO:0000313" key="3">
    <source>
        <dbReference type="Proteomes" id="UP000245119"/>
    </source>
</evidence>
<evidence type="ECO:0000259" key="1">
    <source>
        <dbReference type="PROSITE" id="PS50181"/>
    </source>
</evidence>
<dbReference type="PANTHER" id="PTHR20933">
    <property type="entry name" value="F-BOX ONLY PROTEIN 33"/>
    <property type="match status" value="1"/>
</dbReference>
<dbReference type="Gene3D" id="3.80.10.10">
    <property type="entry name" value="Ribonuclease Inhibitor"/>
    <property type="match status" value="2"/>
</dbReference>
<sequence length="373" mass="43216">MSDRFTVRRTPGERRQDPAVPWDTLPQEALVKVFSYLCDGDRLQASLACKAWHRVLGMARLWRLRSFCFRCQNDFHMRQVCYDGFFREHGQHLQQVILEFASPNRDVVRCFQAFVAKANECTALRLLTIKVRLLFLPFELEQWSGYRTKIVRALCLLLKRQPMLQEADFYFCQFTHNEGLQVLKAVTGDLRLKTRRNITTLSIREFFQRSTLDISLSTFTEVMGRFSALAYLRVDQTFFAVQIAGMTSGLRGRSSRSGPMNLPHALSIHNKQLHIDKQFHYLCDAVLDKLITGCAQTLRHLDIVMNTTVVHAIDSHTWSLAVQRCPSLTVTVRLHKTFTFEEYSRVLVASMPLTRDFRCKSALVPITKFKRKA</sequence>
<dbReference type="OrthoDB" id="6421103at2759"/>
<evidence type="ECO:0000313" key="2">
    <source>
        <dbReference type="EMBL" id="PVD24042.1"/>
    </source>
</evidence>
<dbReference type="SUPFAM" id="SSF81383">
    <property type="entry name" value="F-box domain"/>
    <property type="match status" value="1"/>
</dbReference>
<keyword evidence="3" id="KW-1185">Reference proteome</keyword>
<dbReference type="InterPro" id="IPR001810">
    <property type="entry name" value="F-box_dom"/>
</dbReference>
<dbReference type="Gene3D" id="1.20.1280.50">
    <property type="match status" value="1"/>
</dbReference>
<dbReference type="Pfam" id="PF12937">
    <property type="entry name" value="F-box-like"/>
    <property type="match status" value="1"/>
</dbReference>
<protein>
    <recommendedName>
        <fullName evidence="1">F-box domain-containing protein</fullName>
    </recommendedName>
</protein>
<dbReference type="EMBL" id="PZQS01000009">
    <property type="protein sequence ID" value="PVD24042.1"/>
    <property type="molecule type" value="Genomic_DNA"/>
</dbReference>
<dbReference type="AlphaFoldDB" id="A0A2T7NSB9"/>
<proteinExistence type="predicted"/>
<organism evidence="2 3">
    <name type="scientific">Pomacea canaliculata</name>
    <name type="common">Golden apple snail</name>
    <dbReference type="NCBI Taxonomy" id="400727"/>
    <lineage>
        <taxon>Eukaryota</taxon>
        <taxon>Metazoa</taxon>
        <taxon>Spiralia</taxon>
        <taxon>Lophotrochozoa</taxon>
        <taxon>Mollusca</taxon>
        <taxon>Gastropoda</taxon>
        <taxon>Caenogastropoda</taxon>
        <taxon>Architaenioglossa</taxon>
        <taxon>Ampullarioidea</taxon>
        <taxon>Ampullariidae</taxon>
        <taxon>Pomacea</taxon>
    </lineage>
</organism>
<dbReference type="STRING" id="400727.A0A2T7NSB9"/>